<dbReference type="Gene3D" id="2.130.10.10">
    <property type="entry name" value="YVTN repeat-like/Quinoprotein amine dehydrogenase"/>
    <property type="match status" value="1"/>
</dbReference>
<dbReference type="PANTHER" id="PTHR36220:SF1">
    <property type="entry name" value="GAMMA TUBULIN COMPLEX COMPONENT C-TERMINAL DOMAIN-CONTAINING PROTEIN"/>
    <property type="match status" value="1"/>
</dbReference>
<dbReference type="NCBIfam" id="TIGR05002">
    <property type="entry name" value="NxxGxxAF_repeat"/>
    <property type="match status" value="1"/>
</dbReference>
<organism evidence="2 3">
    <name type="scientific">Prosthecobacter debontii</name>
    <dbReference type="NCBI Taxonomy" id="48467"/>
    <lineage>
        <taxon>Bacteria</taxon>
        <taxon>Pseudomonadati</taxon>
        <taxon>Verrucomicrobiota</taxon>
        <taxon>Verrucomicrobiia</taxon>
        <taxon>Verrucomicrobiales</taxon>
        <taxon>Verrucomicrobiaceae</taxon>
        <taxon>Prosthecobacter</taxon>
    </lineage>
</organism>
<dbReference type="InterPro" id="IPR015943">
    <property type="entry name" value="WD40/YVTN_repeat-like_dom_sf"/>
</dbReference>
<dbReference type="Pfam" id="PF24251">
    <property type="entry name" value="DUF7453"/>
    <property type="match status" value="2"/>
</dbReference>
<name>A0A1T4Y6A9_9BACT</name>
<dbReference type="InterPro" id="IPR055876">
    <property type="entry name" value="DUF7453"/>
</dbReference>
<evidence type="ECO:0000256" key="1">
    <source>
        <dbReference type="ARBA" id="ARBA00022729"/>
    </source>
</evidence>
<dbReference type="Pfam" id="PF14312">
    <property type="entry name" value="FG-GAP_2"/>
    <property type="match status" value="4"/>
</dbReference>
<keyword evidence="1" id="KW-0732">Signal</keyword>
<dbReference type="InterPro" id="IPR011047">
    <property type="entry name" value="Quinoprotein_ADH-like_sf"/>
</dbReference>
<accession>A0A1T4Y6A9</accession>
<dbReference type="Proteomes" id="UP000190774">
    <property type="component" value="Unassembled WGS sequence"/>
</dbReference>
<dbReference type="SUPFAM" id="SSF50998">
    <property type="entry name" value="Quinoprotein alcohol dehydrogenase-like"/>
    <property type="match status" value="1"/>
</dbReference>
<dbReference type="PANTHER" id="PTHR36220">
    <property type="entry name" value="UNNAMED PRODUCT"/>
    <property type="match status" value="1"/>
</dbReference>
<dbReference type="Gene3D" id="2.130.10.130">
    <property type="entry name" value="Integrin alpha, N-terminal"/>
    <property type="match status" value="1"/>
</dbReference>
<dbReference type="STRING" id="48467.SAMN02745166_02586"/>
<reference evidence="3" key="1">
    <citation type="submission" date="2017-02" db="EMBL/GenBank/DDBJ databases">
        <authorList>
            <person name="Varghese N."/>
            <person name="Submissions S."/>
        </authorList>
    </citation>
    <scope>NUCLEOTIDE SEQUENCE [LARGE SCALE GENOMIC DNA]</scope>
    <source>
        <strain evidence="3">ATCC 700200</strain>
    </source>
</reference>
<evidence type="ECO:0000313" key="2">
    <source>
        <dbReference type="EMBL" id="SKA97276.1"/>
    </source>
</evidence>
<evidence type="ECO:0000313" key="3">
    <source>
        <dbReference type="Proteomes" id="UP000190774"/>
    </source>
</evidence>
<proteinExistence type="predicted"/>
<gene>
    <name evidence="2" type="ORF">SAMN02745166_02586</name>
</gene>
<protein>
    <submittedName>
        <fullName evidence="2">FG-GAP repeat-containing protein</fullName>
    </submittedName>
</protein>
<keyword evidence="3" id="KW-1185">Reference proteome</keyword>
<dbReference type="OrthoDB" id="200398at2"/>
<dbReference type="InterPro" id="IPR028994">
    <property type="entry name" value="Integrin_alpha_N"/>
</dbReference>
<dbReference type="InterPro" id="IPR013517">
    <property type="entry name" value="FG-GAP"/>
</dbReference>
<dbReference type="RefSeq" id="WP_078813778.1">
    <property type="nucleotide sequence ID" value="NZ_FUYE01000007.1"/>
</dbReference>
<dbReference type="EMBL" id="FUYE01000007">
    <property type="protein sequence ID" value="SKA97276.1"/>
    <property type="molecule type" value="Genomic_DNA"/>
</dbReference>
<dbReference type="AlphaFoldDB" id="A0A1T4Y6A9"/>
<sequence>MKLKTLFYLGLLAYSVGPVAGIGPTVLKILPTQNVEGEASYFGSPMALNERWLLISDAFNDRNAEDAGIVYVCDPKTGKHLRQLTPTDPSFRHFFGSGVALYGNIATVGASGDDDVTFDAGAVYLFDVSTGEQIHKFTAMDGLSEDGLGACVALNDRYVFASAYQKDGAQGAVYVFDLQTGETLHKLMAGNGDPGDGFGLTISLSGPLVMIYGSNAPSGSSSGSTVHVFDVETGVELHMLSTVGGLSSDGFGSSIAASGHLALIGASRDRDLGASAGAAYIFDLRTGEQLHKLTATDGSSSDYFGAAVALSGNLALIGAYGADGGFSGTGAVYLFDLQKGTQITKLYAADHRQNNSQYGRFVALHGGTAVISAGSDNELEGFGAAYLMQGLAAQLPTVPLARKGDFAPLTNGATFASFTTSQMNADGEGLLMAGLANAPKGQTSGLWSELAGSLDLLLRTGDAVGDLKVSALQTPVTQHSDHAAFYAKLSGTGVSALNDLMLVRDDGDALLQLLREGDTLMEAGFSGQAIKSLGAMAVSTTQPQVAVLTTLSAASTADSAIVLHDLATDTVLDGLREGDESPVAGVNYGQISRVSMTGSMVIANVALSGDKTANNAVVGFSSGAAKTILARKGDTAPGTAGKFSVFKGECSSGLNDVLVRATLSGVSGSMNEGLWAWKDGSLRLVAQKGAQVSGLTTGMKYAQFVRSWICGGERVLVLAKLSGTGIKGTNDQALLLILPSGDVKVLMQEGDVFPGTDAATIGTIQQVEVDAGSGTYAIMGTLLGVSKSADQCLWVGDVDVSITPGYEALLRPGLRLREGSYQGLLGGTASLTTMKLLVSAETTGMGGRGLGSPVSGGGVAVLLTFSDKSQQVGILR</sequence>